<dbReference type="KEGG" id="fia:NA23_05120"/>
<dbReference type="Gene3D" id="3.20.20.300">
    <property type="entry name" value="Glycoside hydrolase, family 3, N-terminal domain"/>
    <property type="match status" value="1"/>
</dbReference>
<dbReference type="InterPro" id="IPR001764">
    <property type="entry name" value="Glyco_hydro_3_N"/>
</dbReference>
<dbReference type="RefSeq" id="WP_033191755.1">
    <property type="nucleotide sequence ID" value="NZ_CP014334.2"/>
</dbReference>
<keyword evidence="4 7" id="KW-0378">Hydrolase</keyword>
<accession>A0AAI8CLE5</accession>
<evidence type="ECO:0000256" key="1">
    <source>
        <dbReference type="ARBA" id="ARBA00001231"/>
    </source>
</evidence>
<dbReference type="InterPro" id="IPR036962">
    <property type="entry name" value="Glyco_hydro_3_N_sf"/>
</dbReference>
<dbReference type="PANTHER" id="PTHR30480:SF13">
    <property type="entry name" value="BETA-HEXOSAMINIDASE"/>
    <property type="match status" value="1"/>
</dbReference>
<proteinExistence type="inferred from homology"/>
<dbReference type="NCBIfam" id="NF003740">
    <property type="entry name" value="PRK05337.1"/>
    <property type="match status" value="1"/>
</dbReference>
<dbReference type="GO" id="GO:0009254">
    <property type="term" value="P:peptidoglycan turnover"/>
    <property type="evidence" value="ECO:0007669"/>
    <property type="project" value="TreeGrafter"/>
</dbReference>
<dbReference type="EC" id="3.2.1.52" evidence="3"/>
<organism evidence="7 8">
    <name type="scientific">Fervidobacterium islandicum</name>
    <dbReference type="NCBI Taxonomy" id="2423"/>
    <lineage>
        <taxon>Bacteria</taxon>
        <taxon>Thermotogati</taxon>
        <taxon>Thermotogota</taxon>
        <taxon>Thermotogae</taxon>
        <taxon>Thermotogales</taxon>
        <taxon>Fervidobacteriaceae</taxon>
        <taxon>Fervidobacterium</taxon>
    </lineage>
</organism>
<comment type="similarity">
    <text evidence="2">Belongs to the glycosyl hydrolase 3 family.</text>
</comment>
<sequence length="500" mass="55575">MLEADAGKVFMIGIYGKELTKETKKLLNEIRPGFVILFSRNISTPEQVKKLTEDISNFLGYRPVFAVDQEGGSVLRLKDGFSTLPSAMACAATGDPQLVERAVNAMSLELKAVGIDFNLAPVVDINTDPFNPVIGTRSFGDDASTVIAFASAFLEGSRNANVVTCLKHFPGLGSVSVDPHYDLPVLDKSYDELFSFDLLPFKRLNADALMPSHVYVRSIQSDALPASLSKEVVQGIARKVLNFQGLIVSDDLLMGGVSKFSVEDRVKLAFDAGNDVLAICHEPELQLRAFKGFKEIVNRDQTLRTKLSKTLEKVIRVIESVQNINRPSIEIVNCEEHQSLMKTVAERSVTFVRQENLEIPLNEVDAILTMVNPPFSPVSDNPDDNVPKIVLELAKHFTVRYSWFSEKNLPSLEEMKGKHILLFTYDAYRSDVLKQIIMELEKYANVLLVALRNPYDALLVRNSIATYGNLVVQQEALLKVLTGKVKATGILPFKEREVLL</sequence>
<keyword evidence="8" id="KW-1185">Reference proteome</keyword>
<dbReference type="Proteomes" id="UP000093740">
    <property type="component" value="Chromosome"/>
</dbReference>
<feature type="domain" description="Glycoside hydrolase family 3 N-terminal" evidence="6">
    <location>
        <begin position="11"/>
        <end position="317"/>
    </location>
</feature>
<evidence type="ECO:0000256" key="2">
    <source>
        <dbReference type="ARBA" id="ARBA00005336"/>
    </source>
</evidence>
<evidence type="ECO:0000256" key="3">
    <source>
        <dbReference type="ARBA" id="ARBA00012663"/>
    </source>
</evidence>
<dbReference type="EMBL" id="CP014334">
    <property type="protein sequence ID" value="AMW32718.1"/>
    <property type="molecule type" value="Genomic_DNA"/>
</dbReference>
<gene>
    <name evidence="7" type="primary">nagZ</name>
    <name evidence="7" type="ORF">NA23_05120</name>
</gene>
<dbReference type="GO" id="GO:0004563">
    <property type="term" value="F:beta-N-acetylhexosaminidase activity"/>
    <property type="evidence" value="ECO:0007669"/>
    <property type="project" value="UniProtKB-EC"/>
</dbReference>
<dbReference type="GO" id="GO:0005975">
    <property type="term" value="P:carbohydrate metabolic process"/>
    <property type="evidence" value="ECO:0007669"/>
    <property type="project" value="InterPro"/>
</dbReference>
<evidence type="ECO:0000313" key="8">
    <source>
        <dbReference type="Proteomes" id="UP000093740"/>
    </source>
</evidence>
<comment type="catalytic activity">
    <reaction evidence="1">
        <text>Hydrolysis of terminal non-reducing N-acetyl-D-hexosamine residues in N-acetyl-beta-D-hexosaminides.</text>
        <dbReference type="EC" id="3.2.1.52"/>
    </reaction>
</comment>
<evidence type="ECO:0000256" key="5">
    <source>
        <dbReference type="ARBA" id="ARBA00023295"/>
    </source>
</evidence>
<evidence type="ECO:0000259" key="6">
    <source>
        <dbReference type="Pfam" id="PF00933"/>
    </source>
</evidence>
<protein>
    <recommendedName>
        <fullName evidence="3">beta-N-acetylhexosaminidase</fullName>
        <ecNumber evidence="3">3.2.1.52</ecNumber>
    </recommendedName>
</protein>
<dbReference type="Pfam" id="PF00933">
    <property type="entry name" value="Glyco_hydro_3"/>
    <property type="match status" value="1"/>
</dbReference>
<evidence type="ECO:0000313" key="7">
    <source>
        <dbReference type="EMBL" id="AMW32718.1"/>
    </source>
</evidence>
<dbReference type="InterPro" id="IPR017853">
    <property type="entry name" value="GH"/>
</dbReference>
<dbReference type="AlphaFoldDB" id="A0AAI8CLE5"/>
<evidence type="ECO:0000256" key="4">
    <source>
        <dbReference type="ARBA" id="ARBA00022801"/>
    </source>
</evidence>
<keyword evidence="5 7" id="KW-0326">Glycosidase</keyword>
<dbReference type="PANTHER" id="PTHR30480">
    <property type="entry name" value="BETA-HEXOSAMINIDASE-RELATED"/>
    <property type="match status" value="1"/>
</dbReference>
<name>A0AAI8CLE5_FERIS</name>
<reference evidence="7 8" key="1">
    <citation type="journal article" date="2015" name="Stand. Genomic Sci.">
        <title>Genome sequence of a native-feather degrading extremely thermophilic Eubacterium, Fervidobacterium islandicum AW-1.</title>
        <authorList>
            <person name="Lee Y.J."/>
            <person name="Jeong H."/>
            <person name="Park G.S."/>
            <person name="Kwak Y."/>
            <person name="Lee S.J."/>
            <person name="Lee S.J."/>
            <person name="Park M.K."/>
            <person name="Kim J.Y."/>
            <person name="Kang H.K."/>
            <person name="Shin J.H."/>
            <person name="Lee D.W."/>
        </authorList>
    </citation>
    <scope>NUCLEOTIDE SEQUENCE [LARGE SCALE GENOMIC DNA]</scope>
    <source>
        <strain evidence="7 8">AW-1</strain>
    </source>
</reference>
<dbReference type="SUPFAM" id="SSF51445">
    <property type="entry name" value="(Trans)glycosidases"/>
    <property type="match status" value="1"/>
</dbReference>
<dbReference type="InterPro" id="IPR050226">
    <property type="entry name" value="NagZ_Beta-hexosaminidase"/>
</dbReference>